<dbReference type="PANTHER" id="PTHR43133:SF65">
    <property type="entry name" value="ECF RNA POLYMERASE SIGMA FACTOR SIGG"/>
    <property type="match status" value="1"/>
</dbReference>
<dbReference type="Pfam" id="PF04542">
    <property type="entry name" value="Sigma70_r2"/>
    <property type="match status" value="1"/>
</dbReference>
<dbReference type="SUPFAM" id="SSF54427">
    <property type="entry name" value="NTF2-like"/>
    <property type="match status" value="1"/>
</dbReference>
<keyword evidence="4 7" id="KW-0731">Sigma factor</keyword>
<feature type="compositionally biased region" description="Basic and acidic residues" evidence="8">
    <location>
        <begin position="1"/>
        <end position="12"/>
    </location>
</feature>
<dbReference type="InterPro" id="IPR014305">
    <property type="entry name" value="RNA_pol_sigma-G_actinobac"/>
</dbReference>
<dbReference type="InterPro" id="IPR007627">
    <property type="entry name" value="RNA_pol_sigma70_r2"/>
</dbReference>
<dbReference type="Pfam" id="PF08281">
    <property type="entry name" value="Sigma70_r4_2"/>
    <property type="match status" value="1"/>
</dbReference>
<evidence type="ECO:0000256" key="3">
    <source>
        <dbReference type="ARBA" id="ARBA00023015"/>
    </source>
</evidence>
<feature type="region of interest" description="Disordered" evidence="8">
    <location>
        <begin position="1"/>
        <end position="32"/>
    </location>
</feature>
<keyword evidence="12" id="KW-1185">Reference proteome</keyword>
<dbReference type="SUPFAM" id="SSF88946">
    <property type="entry name" value="Sigma2 domain of RNA polymerase sigma factors"/>
    <property type="match status" value="1"/>
</dbReference>
<evidence type="ECO:0000256" key="1">
    <source>
        <dbReference type="ARBA" id="ARBA00010641"/>
    </source>
</evidence>
<dbReference type="InterPro" id="IPR032710">
    <property type="entry name" value="NTF2-like_dom_sf"/>
</dbReference>
<comment type="similarity">
    <text evidence="1 7">Belongs to the sigma-70 factor family. ECF subfamily.</text>
</comment>
<organism evidence="11 12">
    <name type="scientific">Ornithinimicrobium faecis</name>
    <dbReference type="NCBI Taxonomy" id="2934158"/>
    <lineage>
        <taxon>Bacteria</taxon>
        <taxon>Bacillati</taxon>
        <taxon>Actinomycetota</taxon>
        <taxon>Actinomycetes</taxon>
        <taxon>Micrococcales</taxon>
        <taxon>Ornithinimicrobiaceae</taxon>
        <taxon>Ornithinimicrobium</taxon>
    </lineage>
</organism>
<dbReference type="Proteomes" id="UP001056455">
    <property type="component" value="Chromosome"/>
</dbReference>
<dbReference type="SUPFAM" id="SSF88659">
    <property type="entry name" value="Sigma3 and sigma4 domains of RNA polymerase sigma factors"/>
    <property type="match status" value="1"/>
</dbReference>
<evidence type="ECO:0000313" key="11">
    <source>
        <dbReference type="EMBL" id="USQ79902.1"/>
    </source>
</evidence>
<dbReference type="NCBIfam" id="NF006089">
    <property type="entry name" value="PRK08241.1"/>
    <property type="match status" value="1"/>
</dbReference>
<evidence type="ECO:0000313" key="12">
    <source>
        <dbReference type="Proteomes" id="UP001056455"/>
    </source>
</evidence>
<dbReference type="Gene3D" id="1.10.10.10">
    <property type="entry name" value="Winged helix-like DNA-binding domain superfamily/Winged helix DNA-binding domain"/>
    <property type="match status" value="1"/>
</dbReference>
<evidence type="ECO:0000256" key="4">
    <source>
        <dbReference type="ARBA" id="ARBA00023082"/>
    </source>
</evidence>
<dbReference type="Gene3D" id="3.10.450.50">
    <property type="match status" value="1"/>
</dbReference>
<dbReference type="InterPro" id="IPR014284">
    <property type="entry name" value="RNA_pol_sigma-70_dom"/>
</dbReference>
<dbReference type="PANTHER" id="PTHR43133">
    <property type="entry name" value="RNA POLYMERASE ECF-TYPE SIGMA FACTO"/>
    <property type="match status" value="1"/>
</dbReference>
<keyword evidence="6 7" id="KW-0804">Transcription</keyword>
<keyword evidence="5 7" id="KW-0238">DNA-binding</keyword>
<gene>
    <name evidence="11" type="ORF">NF556_20335</name>
</gene>
<dbReference type="InterPro" id="IPR036388">
    <property type="entry name" value="WH-like_DNA-bd_sf"/>
</dbReference>
<dbReference type="InterPro" id="IPR013325">
    <property type="entry name" value="RNA_pol_sigma_r2"/>
</dbReference>
<reference evidence="11" key="1">
    <citation type="submission" date="2022-06" db="EMBL/GenBank/DDBJ databases">
        <title>Ornithinimicrobium HY1793.</title>
        <authorList>
            <person name="Huang Y."/>
        </authorList>
    </citation>
    <scope>NUCLEOTIDE SEQUENCE</scope>
    <source>
        <strain evidence="11">HY1793</strain>
    </source>
</reference>
<evidence type="ECO:0000256" key="5">
    <source>
        <dbReference type="ARBA" id="ARBA00023125"/>
    </source>
</evidence>
<dbReference type="Gene3D" id="1.10.1740.10">
    <property type="match status" value="1"/>
</dbReference>
<evidence type="ECO:0000259" key="9">
    <source>
        <dbReference type="Pfam" id="PF04542"/>
    </source>
</evidence>
<evidence type="ECO:0000256" key="2">
    <source>
        <dbReference type="ARBA" id="ARBA00011344"/>
    </source>
</evidence>
<feature type="region of interest" description="Disordered" evidence="8">
    <location>
        <begin position="104"/>
        <end position="145"/>
    </location>
</feature>
<dbReference type="InterPro" id="IPR013324">
    <property type="entry name" value="RNA_pol_sigma_r3/r4-like"/>
</dbReference>
<keyword evidence="3 7" id="KW-0805">Transcription regulation</keyword>
<dbReference type="InterPro" id="IPR013249">
    <property type="entry name" value="RNA_pol_sigma70_r4_t2"/>
</dbReference>
<comment type="subunit">
    <text evidence="2">Interacts transiently with the RNA polymerase catalytic core formed by RpoA, RpoB, RpoC and RpoZ (2 alpha, 1 beta, 1 beta' and 1 omega subunit) to form the RNA polymerase holoenzyme that can initiate transcription.</text>
</comment>
<protein>
    <recommendedName>
        <fullName evidence="7">RNA polymerase sigma factor</fullName>
    </recommendedName>
</protein>
<dbReference type="InterPro" id="IPR039425">
    <property type="entry name" value="RNA_pol_sigma-70-like"/>
</dbReference>
<dbReference type="CDD" id="cd06171">
    <property type="entry name" value="Sigma70_r4"/>
    <property type="match status" value="1"/>
</dbReference>
<evidence type="ECO:0000256" key="6">
    <source>
        <dbReference type="ARBA" id="ARBA00023163"/>
    </source>
</evidence>
<dbReference type="InterPro" id="IPR000838">
    <property type="entry name" value="RNA_pol_sigma70_ECF_CS"/>
</dbReference>
<name>A0ABY4YUR2_9MICO</name>
<evidence type="ECO:0000259" key="10">
    <source>
        <dbReference type="Pfam" id="PF08281"/>
    </source>
</evidence>
<dbReference type="EMBL" id="CP099489">
    <property type="protein sequence ID" value="USQ79902.1"/>
    <property type="molecule type" value="Genomic_DNA"/>
</dbReference>
<feature type="domain" description="RNA polymerase sigma factor 70 region 4 type 2" evidence="10">
    <location>
        <begin position="154"/>
        <end position="204"/>
    </location>
</feature>
<sequence length="362" mass="39775">MSTTRTTEHHPAETSAPETHAEAHPGTGGNDEFMERADRFRRELLAHCYRMSGSAHDAEDLVQETYLRAWRAYGKFEDRSSMRTWLYRIATNVCLTALEGRARRPLPTGLGQPSSDPDTPLSEPTEVPWLSPLPDSMGGSAPEDAAERHESVHLAFIAALQHLPPRQRAALVLRDVLQWRAAEVAEAVGTSTAAVNSALQRARASVKAAQLERDTAPEALDPEQEALLERYVQAFWEKDVDALVGMFTDRAIWEMPPFPEWYTGPASIARLIGTKCPGQAHEMIMMPTSANGQPAFGLYMKEPDGTFVPFHLQVLTLAEQQVSHVGAFFDPTLFTLCGLPERLPAGSTGPVVHVPAPQNPAP</sequence>
<accession>A0ABY4YUR2</accession>
<dbReference type="NCBIfam" id="TIGR02960">
    <property type="entry name" value="SigX5"/>
    <property type="match status" value="1"/>
</dbReference>
<dbReference type="NCBIfam" id="TIGR02937">
    <property type="entry name" value="sigma70-ECF"/>
    <property type="match status" value="1"/>
</dbReference>
<evidence type="ECO:0000256" key="7">
    <source>
        <dbReference type="RuleBase" id="RU000716"/>
    </source>
</evidence>
<feature type="domain" description="RNA polymerase sigma-70 region 2" evidence="9">
    <location>
        <begin position="38"/>
        <end position="103"/>
    </location>
</feature>
<proteinExistence type="inferred from homology"/>
<evidence type="ECO:0000256" key="8">
    <source>
        <dbReference type="SAM" id="MobiDB-lite"/>
    </source>
</evidence>
<dbReference type="RefSeq" id="WP_252593027.1">
    <property type="nucleotide sequence ID" value="NZ_CP099489.1"/>
</dbReference>
<dbReference type="PROSITE" id="PS01063">
    <property type="entry name" value="SIGMA70_ECF"/>
    <property type="match status" value="1"/>
</dbReference>